<dbReference type="Proteomes" id="UP000273194">
    <property type="component" value="Chromosome"/>
</dbReference>
<evidence type="ECO:0000313" key="8">
    <source>
        <dbReference type="EMBL" id="AZF79663.1"/>
    </source>
</evidence>
<evidence type="ECO:0000313" key="13">
    <source>
        <dbReference type="Proteomes" id="UP000033057"/>
    </source>
</evidence>
<gene>
    <name evidence="11" type="ORF">HFC64_03570</name>
    <name evidence="12" type="ORF">SSOP1_1934</name>
    <name evidence="3" type="ORF">SULA_2633</name>
    <name evidence="1" type="ORF">SULB_2634</name>
    <name evidence="2" type="ORF">SULC_2630</name>
    <name evidence="4" type="ORF">SULG_13405</name>
    <name evidence="5" type="ORF">SULH_13405</name>
    <name evidence="6" type="ORF">SULI_13405</name>
    <name evidence="7" type="ORF">SULM_13395</name>
    <name evidence="8" type="ORF">SULN_13385</name>
    <name evidence="9" type="ORF">SULO_13405</name>
    <name evidence="10" type="ORF">SULZ_13425</name>
</gene>
<accession>A0A0E3MIJ5</accession>
<evidence type="ECO:0000313" key="23">
    <source>
        <dbReference type="Proteomes" id="UP000282269"/>
    </source>
</evidence>
<evidence type="ECO:0000313" key="11">
    <source>
        <dbReference type="EMBL" id="QPG49088.1"/>
    </source>
</evidence>
<dbReference type="Proteomes" id="UP000269431">
    <property type="component" value="Chromosome"/>
</dbReference>
<dbReference type="EMBL" id="CP033241">
    <property type="protein sequence ID" value="AZF84862.1"/>
    <property type="molecule type" value="Genomic_DNA"/>
</dbReference>
<evidence type="ECO:0000313" key="2">
    <source>
        <dbReference type="EMBL" id="AKA77424.1"/>
    </source>
</evidence>
<dbReference type="Proteomes" id="UP000033057">
    <property type="component" value="Chromosome"/>
</dbReference>
<evidence type="ECO:0000313" key="4">
    <source>
        <dbReference type="EMBL" id="AZF69195.1"/>
    </source>
</evidence>
<evidence type="ECO:0000313" key="12">
    <source>
        <dbReference type="EMBL" id="SAI85488.1"/>
    </source>
</evidence>
<protein>
    <recommendedName>
        <fullName evidence="25">DUF4242 domain-containing protein</fullName>
    </recommendedName>
</protein>
<dbReference type="EMBL" id="CP033236">
    <property type="protein sequence ID" value="AZF71815.1"/>
    <property type="molecule type" value="Genomic_DNA"/>
</dbReference>
<dbReference type="OrthoDB" id="40443at2157"/>
<dbReference type="EMBL" id="CP033235">
    <property type="protein sequence ID" value="AZF69195.1"/>
    <property type="molecule type" value="Genomic_DNA"/>
</dbReference>
<dbReference type="GeneID" id="44130599"/>
<dbReference type="KEGG" id="ssol:SULB_2634"/>
<reference evidence="12" key="3">
    <citation type="submission" date="2016-04" db="EMBL/GenBank/DDBJ databases">
        <authorList>
            <person name="Evans L.H."/>
            <person name="Alamgir A."/>
            <person name="Owens N."/>
            <person name="Weber N.D."/>
            <person name="Virtaneva K."/>
            <person name="Barbian K."/>
            <person name="Babar A."/>
            <person name="Rosenke K."/>
        </authorList>
    </citation>
    <scope>NUCLEOTIDE SEQUENCE</scope>
    <source>
        <strain evidence="12">P1</strain>
    </source>
</reference>
<dbReference type="EMBL" id="CP011057">
    <property type="protein sequence ID" value="AKA80115.1"/>
    <property type="molecule type" value="Genomic_DNA"/>
</dbReference>
<evidence type="ECO:0000313" key="22">
    <source>
        <dbReference type="Proteomes" id="UP000278715"/>
    </source>
</evidence>
<evidence type="ECO:0000313" key="16">
    <source>
        <dbReference type="Proteomes" id="UP000076770"/>
    </source>
</evidence>
<dbReference type="EMBL" id="CP033239">
    <property type="protein sequence ID" value="AZF79663.1"/>
    <property type="molecule type" value="Genomic_DNA"/>
</dbReference>
<dbReference type="Proteomes" id="UP000282269">
    <property type="component" value="Chromosome"/>
</dbReference>
<dbReference type="AlphaFoldDB" id="A0A0E3MIJ5"/>
<dbReference type="EMBL" id="CP033238">
    <property type="protein sequence ID" value="AZF77058.1"/>
    <property type="molecule type" value="Genomic_DNA"/>
</dbReference>
<evidence type="ECO:0000313" key="6">
    <source>
        <dbReference type="EMBL" id="AZF74435.1"/>
    </source>
</evidence>
<dbReference type="Proteomes" id="UP000267993">
    <property type="component" value="Chromosome"/>
</dbReference>
<evidence type="ECO:0000313" key="21">
    <source>
        <dbReference type="Proteomes" id="UP000275843"/>
    </source>
</evidence>
<evidence type="ECO:0000313" key="24">
    <source>
        <dbReference type="Proteomes" id="UP000594632"/>
    </source>
</evidence>
<evidence type="ECO:0000313" key="3">
    <source>
        <dbReference type="EMBL" id="AKA80115.1"/>
    </source>
</evidence>
<evidence type="ECO:0000313" key="15">
    <source>
        <dbReference type="Proteomes" id="UP000033106"/>
    </source>
</evidence>
<dbReference type="OMA" id="YVIHEWD"/>
<dbReference type="Proteomes" id="UP000076770">
    <property type="component" value="Chromosome i"/>
</dbReference>
<sequence>MKVVVVHQWEDSQKEIVTNFFNQLVSMAKGKKLPKGMKLENIKISQDAKTAICEWDVENMDLLMQAAKQFNISWKITPLVPQTLYEHKSFF</sequence>
<dbReference type="EMBL" id="LT549890">
    <property type="protein sequence ID" value="SAI85488.1"/>
    <property type="molecule type" value="Genomic_DNA"/>
</dbReference>
<evidence type="ECO:0000313" key="9">
    <source>
        <dbReference type="EMBL" id="AZF82269.1"/>
    </source>
</evidence>
<evidence type="ECO:0000313" key="20">
    <source>
        <dbReference type="Proteomes" id="UP000273443"/>
    </source>
</evidence>
<evidence type="ECO:0000313" key="18">
    <source>
        <dbReference type="Proteomes" id="UP000269431"/>
    </source>
</evidence>
<dbReference type="Proteomes" id="UP000033106">
    <property type="component" value="Chromosome"/>
</dbReference>
<reference evidence="13 14" key="1">
    <citation type="journal article" date="2015" name="Genome Announc.">
        <title>Complete Genome Sequence of Sulfolobus solfataricus Strain 98/2 and Evolved Derivatives.</title>
        <authorList>
            <person name="McCarthy S."/>
            <person name="Gradnigo J."/>
            <person name="Johnson T."/>
            <person name="Payne S."/>
            <person name="Lipzen A."/>
            <person name="Martin J."/>
            <person name="Schackwitz W."/>
            <person name="Moriyama E."/>
            <person name="Blum P."/>
        </authorList>
    </citation>
    <scope>NUCLEOTIDE SEQUENCE [LARGE SCALE GENOMIC DNA]</scope>
    <source>
        <strain evidence="13">98/2 SULC</strain>
        <strain evidence="1">SARC-B</strain>
        <strain evidence="2">SARC-C</strain>
        <strain evidence="3 15">SULA</strain>
        <strain evidence="14">SULB</strain>
    </source>
</reference>
<dbReference type="EMBL" id="CP011056">
    <property type="protein sequence ID" value="AKA77424.1"/>
    <property type="molecule type" value="Genomic_DNA"/>
</dbReference>
<dbReference type="KEGG" id="ssoa:SULA_2633"/>
<dbReference type="EMBL" id="CP011055">
    <property type="protein sequence ID" value="AKA74729.1"/>
    <property type="molecule type" value="Genomic_DNA"/>
</dbReference>
<dbReference type="EMBL" id="CP050869">
    <property type="protein sequence ID" value="QPG49088.1"/>
    <property type="molecule type" value="Genomic_DNA"/>
</dbReference>
<dbReference type="KEGG" id="ssof:SULC_2630"/>
<dbReference type="GeneID" id="1453383"/>
<organism evidence="3 15">
    <name type="scientific">Saccharolobus solfataricus</name>
    <name type="common">Sulfolobus solfataricus</name>
    <dbReference type="NCBI Taxonomy" id="2287"/>
    <lineage>
        <taxon>Archaea</taxon>
        <taxon>Thermoproteota</taxon>
        <taxon>Thermoprotei</taxon>
        <taxon>Sulfolobales</taxon>
        <taxon>Sulfolobaceae</taxon>
        <taxon>Saccharolobus</taxon>
    </lineage>
</organism>
<dbReference type="Proteomes" id="UP000278715">
    <property type="component" value="Chromosome"/>
</dbReference>
<reference evidence="17 18" key="4">
    <citation type="journal article" date="2018" name="Proc. Natl. Acad. Sci. U.S.A.">
        <title>Nonmutational mechanism of inheritance in the Archaeon Sulfolobus solfataricus.</title>
        <authorList>
            <person name="Payne S."/>
            <person name="McCarthy S."/>
            <person name="Johnson T."/>
            <person name="North E."/>
            <person name="Blum P."/>
        </authorList>
    </citation>
    <scope>NUCLEOTIDE SEQUENCE [LARGE SCALE GENOMIC DNA]</scope>
    <source>
        <strain evidence="5 17">SARC-H</strain>
        <strain evidence="6 21">SARC-I</strain>
        <strain evidence="8 22">SARC-N</strain>
        <strain evidence="9 23">SARC-O</strain>
        <strain evidence="10 18">SUL120</strain>
        <strain evidence="4 19">SULG</strain>
        <strain evidence="7 20">SULM</strain>
    </source>
</reference>
<reference evidence="16" key="2">
    <citation type="submission" date="2016-04" db="EMBL/GenBank/DDBJ databases">
        <authorList>
            <person name="Shah S.A."/>
            <person name="Garrett R.A."/>
        </authorList>
    </citation>
    <scope>NUCLEOTIDE SEQUENCE [LARGE SCALE GENOMIC DNA]</scope>
    <source>
        <strain evidence="16">ATCC 35091 / DSM 1616 / JCM 8930 / NBRC 15331 / P1</strain>
    </source>
</reference>
<proteinExistence type="predicted"/>
<dbReference type="Proteomes" id="UP000275843">
    <property type="component" value="Chromosome"/>
</dbReference>
<dbReference type="Proteomes" id="UP000033085">
    <property type="component" value="Chromosome"/>
</dbReference>
<evidence type="ECO:0000313" key="14">
    <source>
        <dbReference type="Proteomes" id="UP000033085"/>
    </source>
</evidence>
<evidence type="ECO:0000313" key="5">
    <source>
        <dbReference type="EMBL" id="AZF71815.1"/>
    </source>
</evidence>
<reference evidence="3" key="5">
    <citation type="submission" date="2018-10" db="EMBL/GenBank/DDBJ databases">
        <authorList>
            <person name="McCarthy S."/>
            <person name="Gradnigo J."/>
            <person name="Johnson T."/>
            <person name="Payne S."/>
            <person name="Lipzen A."/>
            <person name="Schackwitz W."/>
            <person name="Martin J."/>
            <person name="Moriyama E."/>
            <person name="Blum P."/>
        </authorList>
    </citation>
    <scope>NUCLEOTIDE SEQUENCE</scope>
    <source>
        <strain evidence="1">SARC-B</strain>
        <strain evidence="2">SARC-C</strain>
        <strain evidence="3">SULA</strain>
    </source>
</reference>
<dbReference type="Proteomes" id="UP000594632">
    <property type="component" value="Chromosome"/>
</dbReference>
<evidence type="ECO:0000313" key="10">
    <source>
        <dbReference type="EMBL" id="AZF84862.1"/>
    </source>
</evidence>
<reference evidence="11 24" key="6">
    <citation type="journal article" date="2020" name="Nat. Commun.">
        <title>The structures of two archaeal type IV pili illuminate evolutionary relationships.</title>
        <authorList>
            <person name="Wang F."/>
            <person name="Baquero D.P."/>
            <person name="Su Z."/>
            <person name="Beltran L.C."/>
            <person name="Prangishvili D."/>
            <person name="Krupovic M."/>
            <person name="Egelman E.H."/>
        </authorList>
    </citation>
    <scope>NUCLEOTIDE SEQUENCE [LARGE SCALE GENOMIC DNA]</scope>
    <source>
        <strain evidence="11 24">POZ149</strain>
    </source>
</reference>
<evidence type="ECO:0000313" key="7">
    <source>
        <dbReference type="EMBL" id="AZF77058.1"/>
    </source>
</evidence>
<evidence type="ECO:0000313" key="19">
    <source>
        <dbReference type="Proteomes" id="UP000273194"/>
    </source>
</evidence>
<evidence type="ECO:0008006" key="25">
    <source>
        <dbReference type="Google" id="ProtNLM"/>
    </source>
</evidence>
<evidence type="ECO:0000313" key="17">
    <source>
        <dbReference type="Proteomes" id="UP000267993"/>
    </source>
</evidence>
<evidence type="ECO:0000313" key="1">
    <source>
        <dbReference type="EMBL" id="AKA74729.1"/>
    </source>
</evidence>
<dbReference type="RefSeq" id="WP_009988461.1">
    <property type="nucleotide sequence ID" value="NZ_CP011055.2"/>
</dbReference>
<dbReference type="Proteomes" id="UP000273443">
    <property type="component" value="Chromosome"/>
</dbReference>
<dbReference type="PATRIC" id="fig|2287.6.peg.2812"/>
<dbReference type="EMBL" id="CP033237">
    <property type="protein sequence ID" value="AZF74435.1"/>
    <property type="molecule type" value="Genomic_DNA"/>
</dbReference>
<name>A0A0E3MIJ5_SACSO</name>
<dbReference type="EMBL" id="CP033240">
    <property type="protein sequence ID" value="AZF82269.1"/>
    <property type="molecule type" value="Genomic_DNA"/>
</dbReference>